<feature type="chain" id="PRO_5006622708" evidence="5">
    <location>
        <begin position="26"/>
        <end position="838"/>
    </location>
</feature>
<dbReference type="PANTHER" id="PTHR14949:SF56">
    <property type="entry name" value="EGF-LIKE-DOMAIN, MULTIPLE 7"/>
    <property type="match status" value="1"/>
</dbReference>
<feature type="compositionally biased region" description="Polar residues" evidence="3">
    <location>
        <begin position="829"/>
        <end position="838"/>
    </location>
</feature>
<organism evidence="7 8">
    <name type="scientific">Bodo saltans</name>
    <name type="common">Flagellated protozoan</name>
    <dbReference type="NCBI Taxonomy" id="75058"/>
    <lineage>
        <taxon>Eukaryota</taxon>
        <taxon>Discoba</taxon>
        <taxon>Euglenozoa</taxon>
        <taxon>Kinetoplastea</taxon>
        <taxon>Metakinetoplastina</taxon>
        <taxon>Eubodonida</taxon>
        <taxon>Bodonidae</taxon>
        <taxon>Bodo</taxon>
    </lineage>
</organism>
<dbReference type="InterPro" id="IPR002049">
    <property type="entry name" value="LE_dom"/>
</dbReference>
<dbReference type="EMBL" id="CYKH01002159">
    <property type="protein sequence ID" value="CUG93508.1"/>
    <property type="molecule type" value="Genomic_DNA"/>
</dbReference>
<feature type="signal peptide" evidence="5">
    <location>
        <begin position="1"/>
        <end position="25"/>
    </location>
</feature>
<dbReference type="VEuPathDB" id="TriTrypDB:BSAL_43235"/>
<dbReference type="AlphaFoldDB" id="A0A0S4JPQ5"/>
<evidence type="ECO:0000256" key="5">
    <source>
        <dbReference type="SAM" id="SignalP"/>
    </source>
</evidence>
<dbReference type="PROSITE" id="PS00022">
    <property type="entry name" value="EGF_1"/>
    <property type="match status" value="2"/>
</dbReference>
<evidence type="ECO:0000256" key="3">
    <source>
        <dbReference type="SAM" id="MobiDB-lite"/>
    </source>
</evidence>
<keyword evidence="1 5" id="KW-0732">Signal</keyword>
<evidence type="ECO:0000313" key="7">
    <source>
        <dbReference type="EMBL" id="CUG93508.1"/>
    </source>
</evidence>
<keyword evidence="8" id="KW-1185">Reference proteome</keyword>
<dbReference type="GO" id="GO:0005576">
    <property type="term" value="C:extracellular region"/>
    <property type="evidence" value="ECO:0007669"/>
    <property type="project" value="TreeGrafter"/>
</dbReference>
<dbReference type="InterPro" id="IPR050969">
    <property type="entry name" value="Dev_Signal_Modulators"/>
</dbReference>
<feature type="region of interest" description="Disordered" evidence="3">
    <location>
        <begin position="816"/>
        <end position="838"/>
    </location>
</feature>
<dbReference type="PANTHER" id="PTHR14949">
    <property type="entry name" value="EGF-LIKE-DOMAIN, MULTIPLE 7, 8"/>
    <property type="match status" value="1"/>
</dbReference>
<dbReference type="InterPro" id="IPR000742">
    <property type="entry name" value="EGF"/>
</dbReference>
<feature type="transmembrane region" description="Helical" evidence="4">
    <location>
        <begin position="726"/>
        <end position="751"/>
    </location>
</feature>
<name>A0A0S4JPQ5_BODSA</name>
<keyword evidence="2" id="KW-1015">Disulfide bond</keyword>
<dbReference type="OMA" id="MNSCNPI"/>
<evidence type="ECO:0000256" key="2">
    <source>
        <dbReference type="ARBA" id="ARBA00023157"/>
    </source>
</evidence>
<evidence type="ECO:0000259" key="6">
    <source>
        <dbReference type="PROSITE" id="PS00022"/>
    </source>
</evidence>
<dbReference type="Proteomes" id="UP000051952">
    <property type="component" value="Unassembled WGS sequence"/>
</dbReference>
<dbReference type="GO" id="GO:0009986">
    <property type="term" value="C:cell surface"/>
    <property type="evidence" value="ECO:0007669"/>
    <property type="project" value="TreeGrafter"/>
</dbReference>
<feature type="domain" description="EGF-like" evidence="6">
    <location>
        <begin position="551"/>
        <end position="562"/>
    </location>
</feature>
<keyword evidence="4" id="KW-1133">Transmembrane helix</keyword>
<feature type="domain" description="EGF-like" evidence="6">
    <location>
        <begin position="596"/>
        <end position="607"/>
    </location>
</feature>
<dbReference type="GO" id="GO:0005102">
    <property type="term" value="F:signaling receptor binding"/>
    <property type="evidence" value="ECO:0007669"/>
    <property type="project" value="TreeGrafter"/>
</dbReference>
<reference evidence="8" key="1">
    <citation type="submission" date="2015-09" db="EMBL/GenBank/DDBJ databases">
        <authorList>
            <consortium name="Pathogen Informatics"/>
        </authorList>
    </citation>
    <scope>NUCLEOTIDE SEQUENCE [LARGE SCALE GENOMIC DNA]</scope>
    <source>
        <strain evidence="8">Lake Konstanz</strain>
    </source>
</reference>
<keyword evidence="4" id="KW-0812">Transmembrane</keyword>
<dbReference type="Gene3D" id="2.170.300.10">
    <property type="entry name" value="Tie2 ligand-binding domain superfamily"/>
    <property type="match status" value="1"/>
</dbReference>
<protein>
    <submittedName>
        <fullName evidence="7">Membrane-associated protein, putative</fullName>
    </submittedName>
</protein>
<dbReference type="OrthoDB" id="18487at2759"/>
<evidence type="ECO:0000313" key="8">
    <source>
        <dbReference type="Proteomes" id="UP000051952"/>
    </source>
</evidence>
<dbReference type="CDD" id="cd00055">
    <property type="entry name" value="EGF_Lam"/>
    <property type="match status" value="1"/>
</dbReference>
<gene>
    <name evidence="7" type="ORF">BSAL_43235</name>
</gene>
<proteinExistence type="predicted"/>
<accession>A0A0S4JPQ5</accession>
<evidence type="ECO:0000256" key="1">
    <source>
        <dbReference type="ARBA" id="ARBA00022729"/>
    </source>
</evidence>
<evidence type="ECO:0000256" key="4">
    <source>
        <dbReference type="SAM" id="Phobius"/>
    </source>
</evidence>
<sequence length="838" mass="89269">MKMSTLCCALAITLIAHCIPLGAHAKILTYSVTALTATQSVGIPWAQWDNNVQANGTVSPASSVDDSTLFDAVGYSMPYFQQDNLSWYVSSNGFLSPSDAPLCQVFCTVASSGASIYQLTTGGTSDANGAYPSIQLFAGDLNPAMSDQSNIYKLRYSKDVTGAGDVLNVGGVTFLNIPKFTVGSSGTTDLLTAQVELWPNGTIIMRYKQRIRFSFSATIGLAWTPLQNVDLNSYTSAVAIRLSPVLDGCNVNTTCNACIMNTACTWCDSLALCVNNTVVDDYCAVSQRNTCAVLGQPNSQRFYVLNQTSVPPQSADDFFGGNGQSIPNVTVFRAPSWTNYTNPVTLPFDPIGIFYETKWNTTNELMANDVSVTDLGMLSFFTRDQSCAIDGFCPNGDYQYALLGVAGDNEFLSSTTVEVGTLAGNRTSAFCGPSALVNGSCPAALVVRVTALTYDQFSPLLYGYTMLVDATGRIAIRYNRGSISASTSVSMPIVGYPVPSFGLIRDGLTDPSGVEVPWGTVTTGTTLVFTPHPTCQSCGIGGLCNSTSLACVCYPNFQGEFCDECQPGYYGTYCRACPDCGAFGQCIDGRSAYGNCSCTAPYSGRRCEVHCTAAPYACTPGCNGGGGYCQCGTCFCNTSMGWDGPQCTSWSDPCFQRSLDGCPVCTASTMVSCQFCPSSFVCVANPTQEGIGTQGNYSPCNALKLSAGAATCTTSRQLTTTANTTAVVFVLLAFGAVGLLACFLFSCICACRKRRVDALAISAVTGTPDFKFPRREREVVQMVLIPFQGPKGRPVQGIPLKQVPLKVLYQQQLEKKKSGDSALQLRPSDWNTSLSREE</sequence>
<keyword evidence="4" id="KW-0472">Membrane</keyword>